<dbReference type="RefSeq" id="WP_403420332.1">
    <property type="nucleotide sequence ID" value="NZ_JBIWPM010000001.1"/>
</dbReference>
<feature type="chain" id="PRO_5038850547" description="DUF4352 domain-containing protein" evidence="3">
    <location>
        <begin position="22"/>
        <end position="200"/>
    </location>
</feature>
<evidence type="ECO:0000313" key="4">
    <source>
        <dbReference type="EMBL" id="SEC70110.1"/>
    </source>
</evidence>
<dbReference type="Gene3D" id="2.60.40.1240">
    <property type="match status" value="1"/>
</dbReference>
<accession>A0A1H4UND8</accession>
<dbReference type="STRING" id="67331.SAMN04490357_2673"/>
<dbReference type="AlphaFoldDB" id="A0A1H4UND8"/>
<feature type="compositionally biased region" description="Polar residues" evidence="2">
    <location>
        <begin position="40"/>
        <end position="49"/>
    </location>
</feature>
<protein>
    <recommendedName>
        <fullName evidence="6">DUF4352 domain-containing protein</fullName>
    </recommendedName>
</protein>
<keyword evidence="1 3" id="KW-0732">Signal</keyword>
<feature type="signal peptide" evidence="3">
    <location>
        <begin position="1"/>
        <end position="21"/>
    </location>
</feature>
<sequence>MRARGTAVAVMAILATTLVGCGGSGEPGKIRVTVTETVTPGSTARTGSATPRAGDARPGSAALREVRKFSSPGDDEYEAAAGTVTVLSYTQPVPSHVSAAEEVGAAGYVWGALEVKICATDGEFTTSSQPWTLAYADGARIEPSRTTYDDFPKPEYIEDADVTAGDCSRGKIVYPVPGGERPVEAIYSTDDTPAMKWSLS</sequence>
<gene>
    <name evidence="4" type="ORF">SAMN04490357_2673</name>
</gene>
<dbReference type="InterPro" id="IPR029050">
    <property type="entry name" value="Immunoprotect_excell_Ig-like"/>
</dbReference>
<name>A0A1H4UND8_9ACTN</name>
<dbReference type="EMBL" id="FNTD01000004">
    <property type="protein sequence ID" value="SEC70110.1"/>
    <property type="molecule type" value="Genomic_DNA"/>
</dbReference>
<evidence type="ECO:0000256" key="1">
    <source>
        <dbReference type="ARBA" id="ARBA00022729"/>
    </source>
</evidence>
<evidence type="ECO:0000256" key="2">
    <source>
        <dbReference type="SAM" id="MobiDB-lite"/>
    </source>
</evidence>
<proteinExistence type="predicted"/>
<evidence type="ECO:0000256" key="3">
    <source>
        <dbReference type="SAM" id="SignalP"/>
    </source>
</evidence>
<evidence type="ECO:0008006" key="6">
    <source>
        <dbReference type="Google" id="ProtNLM"/>
    </source>
</evidence>
<organism evidence="4 5">
    <name type="scientific">Streptomyces misionensis</name>
    <dbReference type="NCBI Taxonomy" id="67331"/>
    <lineage>
        <taxon>Bacteria</taxon>
        <taxon>Bacillati</taxon>
        <taxon>Actinomycetota</taxon>
        <taxon>Actinomycetes</taxon>
        <taxon>Kitasatosporales</taxon>
        <taxon>Streptomycetaceae</taxon>
        <taxon>Streptomyces</taxon>
    </lineage>
</organism>
<feature type="region of interest" description="Disordered" evidence="2">
    <location>
        <begin position="40"/>
        <end position="61"/>
    </location>
</feature>
<dbReference type="Proteomes" id="UP000182375">
    <property type="component" value="Unassembled WGS sequence"/>
</dbReference>
<evidence type="ECO:0000313" key="5">
    <source>
        <dbReference type="Proteomes" id="UP000182375"/>
    </source>
</evidence>
<reference evidence="4 5" key="1">
    <citation type="submission" date="2016-10" db="EMBL/GenBank/DDBJ databases">
        <authorList>
            <person name="de Groot N.N."/>
        </authorList>
    </citation>
    <scope>NUCLEOTIDE SEQUENCE [LARGE SCALE GENOMIC DNA]</scope>
    <source>
        <strain evidence="4 5">DSM 40306</strain>
    </source>
</reference>
<dbReference type="PROSITE" id="PS51257">
    <property type="entry name" value="PROKAR_LIPOPROTEIN"/>
    <property type="match status" value="1"/>
</dbReference>